<feature type="transmembrane region" description="Helical" evidence="1">
    <location>
        <begin position="227"/>
        <end position="247"/>
    </location>
</feature>
<evidence type="ECO:0000313" key="3">
    <source>
        <dbReference type="EMBL" id="ABE00394.1"/>
    </source>
</evidence>
<feature type="transmembrane region" description="Helical" evidence="1">
    <location>
        <begin position="9"/>
        <end position="31"/>
    </location>
</feature>
<feature type="transmembrane region" description="Helical" evidence="1">
    <location>
        <begin position="348"/>
        <end position="368"/>
    </location>
</feature>
<dbReference type="RefSeq" id="WP_011476454.1">
    <property type="nucleotide sequence ID" value="NC_007929.1"/>
</dbReference>
<feature type="domain" description="Membrane protein 6-pyruvoyl-tetrahydropterin synthase-related" evidence="2">
    <location>
        <begin position="80"/>
        <end position="391"/>
    </location>
</feature>
<dbReference type="HOGENOM" id="CLU_029426_1_0_9"/>
<feature type="transmembrane region" description="Helical" evidence="1">
    <location>
        <begin position="131"/>
        <end position="150"/>
    </location>
</feature>
<dbReference type="Proteomes" id="UP000006559">
    <property type="component" value="Chromosome"/>
</dbReference>
<dbReference type="AlphaFoldDB" id="Q1WRT5"/>
<keyword evidence="4" id="KW-1185">Reference proteome</keyword>
<feature type="transmembrane region" description="Helical" evidence="1">
    <location>
        <begin position="284"/>
        <end position="300"/>
    </location>
</feature>
<organism evidence="3 4">
    <name type="scientific">Ligilactobacillus salivarius (strain UCC118)</name>
    <name type="common">Lactobacillus salivarius</name>
    <dbReference type="NCBI Taxonomy" id="362948"/>
    <lineage>
        <taxon>Bacteria</taxon>
        <taxon>Bacillati</taxon>
        <taxon>Bacillota</taxon>
        <taxon>Bacilli</taxon>
        <taxon>Lactobacillales</taxon>
        <taxon>Lactobacillaceae</taxon>
        <taxon>Ligilactobacillus</taxon>
    </lineage>
</organism>
<dbReference type="EMBL" id="CP000233">
    <property type="protein sequence ID" value="ABE00394.1"/>
    <property type="molecule type" value="Genomic_DNA"/>
</dbReference>
<feature type="transmembrane region" description="Helical" evidence="1">
    <location>
        <begin position="555"/>
        <end position="576"/>
    </location>
</feature>
<feature type="transmembrane region" description="Helical" evidence="1">
    <location>
        <begin position="103"/>
        <end position="125"/>
    </location>
</feature>
<keyword evidence="1" id="KW-1133">Transmembrane helix</keyword>
<keyword evidence="1" id="KW-0472">Membrane</keyword>
<keyword evidence="1" id="KW-0812">Transmembrane</keyword>
<name>Q1WRT5_LIGS1</name>
<dbReference type="STRING" id="362948.LSL_1592"/>
<dbReference type="PATRIC" id="fig|362948.14.peg.1687"/>
<gene>
    <name evidence="3" type="ordered locus">LSL_1592</name>
</gene>
<evidence type="ECO:0000259" key="2">
    <source>
        <dbReference type="Pfam" id="PF10131"/>
    </source>
</evidence>
<accession>Q1WRT5</accession>
<feature type="transmembrane region" description="Helical" evidence="1">
    <location>
        <begin position="157"/>
        <end position="174"/>
    </location>
</feature>
<feature type="transmembrane region" description="Helical" evidence="1">
    <location>
        <begin position="375"/>
        <end position="393"/>
    </location>
</feature>
<dbReference type="OrthoDB" id="9784157at2"/>
<dbReference type="Pfam" id="PF10131">
    <property type="entry name" value="PTPS_related"/>
    <property type="match status" value="1"/>
</dbReference>
<reference evidence="3 4" key="1">
    <citation type="journal article" date="2006" name="Proc. Natl. Acad. Sci. U.S.A.">
        <title>Multireplicon genome architecture of Lactobacillus salivarius.</title>
        <authorList>
            <person name="Claesson M.J."/>
            <person name="Li Y."/>
            <person name="Leahy S."/>
            <person name="Canchaya C."/>
            <person name="van Pijkeren J.P."/>
            <person name="Cerdeno-Tarraga A.M."/>
            <person name="Parkhill J."/>
            <person name="Flynn S."/>
            <person name="O'Sullivan G.C."/>
            <person name="Collins J.K."/>
            <person name="Higgins D."/>
            <person name="Shanahan F."/>
            <person name="Fitzgerald G.F."/>
            <person name="van Sinderen D."/>
            <person name="O'Toole P.W."/>
        </authorList>
    </citation>
    <scope>NUCLEOTIDE SEQUENCE [LARGE SCALE GENOMIC DNA]</scope>
    <source>
        <strain evidence="3 4">UCC118</strain>
    </source>
</reference>
<evidence type="ECO:0000256" key="1">
    <source>
        <dbReference type="SAM" id="Phobius"/>
    </source>
</evidence>
<proteinExistence type="predicted"/>
<feature type="transmembrane region" description="Helical" evidence="1">
    <location>
        <begin position="194"/>
        <end position="215"/>
    </location>
</feature>
<sequence>MLNSKRNNIWINLGIILFFCLFTLLLTGIFIKKNLLYPSADSVFHFSRVEEIYNNLKNGEGITYIASHTFNSTGVASFLFYPTVFLYPWALLKFVLAPVTAFYVWFSIMMLLTMIVAYYSMYIFSNNRYRSILFSIMYVIAPYHLFLGIYNFTLGEFIAYTFIPIVFVGLHQALTDGKYWYLLGIGWSLLIYSHIVSTYIASLTIAIVSLIYMITNIDKIKRVIINLVKNGILALLLSMGIIIPFITDYINQGISAPRKDFYFLESFQELFLSSIVNLANDNKSLGIIVIATVVIGWWFIKRARTVEKISYLLGIIFMLITTTIVPWEMMRETPLRNILGVIQFPYRFNSYTIFFVLVVTSLIFSNLLQNMKKQVRVLTLALVVFGLFVSYVGSISNVYSRIITAPQTSLSKAKQTAQILPNAVVDNDSYKNMFSYVMTYGEADYFPKASFDGEMNASAAILLSYPKINSILSHKLIVNGKERVGIPISEPNRVIYKVKLKEKAVVDVPVVAYNHTQVILNGKPSKHTVSSRGTVQVLAKKGNNQIEVTYRPSKLFFVGIAISVLTWVALLIIWMAKKLRDNNKQGWRN</sequence>
<dbReference type="InterPro" id="IPR018776">
    <property type="entry name" value="Membrane_prot_PTPS-rel_domain"/>
</dbReference>
<evidence type="ECO:0000313" key="4">
    <source>
        <dbReference type="Proteomes" id="UP000006559"/>
    </source>
</evidence>
<protein>
    <submittedName>
        <fullName evidence="3">Hypothetical membrane spanning protein</fullName>
    </submittedName>
</protein>
<feature type="transmembrane region" description="Helical" evidence="1">
    <location>
        <begin position="78"/>
        <end position="96"/>
    </location>
</feature>
<dbReference type="KEGG" id="lsl:LSL_1592"/>
<feature type="transmembrane region" description="Helical" evidence="1">
    <location>
        <begin position="309"/>
        <end position="328"/>
    </location>
</feature>